<dbReference type="CDD" id="cd05483">
    <property type="entry name" value="retropepsin_like_bacteria"/>
    <property type="match status" value="1"/>
</dbReference>
<sequence length="279" mass="31186">MKLNWNQADFPLSRMKVDLPNVFPISILIQGCPAVVLLDTGASCSAVRKTIAQSAGLHSLHEQVSGGGSGLRKIEAEKYMAESVQIGSLTVQEQTWMVLADEAFRFQVEPGKFVEIDGLLGWDVLQHACWQWDETQKQLRVRPSIPEKSEIHEFVGWDNMPVLRVQTNDQIMLWGFDSGNTDTSGGSLLYQSLPDTMPMDLETMMGVDGVTEVPAKRLDSLRLTVGAAEIILYHVPVLNRVLYPVTKQEVAGLCGADLLARRSWRLDYPNRRLILGEYM</sequence>
<reference evidence="3 4" key="1">
    <citation type="journal article" date="2019" name="Nat. Med.">
        <title>A library of human gut bacterial isolates paired with longitudinal multiomics data enables mechanistic microbiome research.</title>
        <authorList>
            <person name="Poyet M."/>
            <person name="Groussin M."/>
            <person name="Gibbons S.M."/>
            <person name="Avila-Pacheco J."/>
            <person name="Jiang X."/>
            <person name="Kearney S.M."/>
            <person name="Perrotta A.R."/>
            <person name="Berdy B."/>
            <person name="Zhao S."/>
            <person name="Lieberman T.D."/>
            <person name="Swanson P.K."/>
            <person name="Smith M."/>
            <person name="Roesemann S."/>
            <person name="Alexander J.E."/>
            <person name="Rich S.A."/>
            <person name="Livny J."/>
            <person name="Vlamakis H."/>
            <person name="Clish C."/>
            <person name="Bullock K."/>
            <person name="Deik A."/>
            <person name="Scott J."/>
            <person name="Pierce K.A."/>
            <person name="Xavier R.J."/>
            <person name="Alm E.J."/>
        </authorList>
    </citation>
    <scope>NUCLEOTIDE SEQUENCE [LARGE SCALE GENOMIC DNA]</scope>
    <source>
        <strain evidence="1 3">BIOML-A4</strain>
        <strain evidence="2 4">BIOML-A5</strain>
    </source>
</reference>
<dbReference type="RefSeq" id="WP_154237861.1">
    <property type="nucleotide sequence ID" value="NZ_CALJPI010000002.1"/>
</dbReference>
<dbReference type="AlphaFoldDB" id="A0A6N7S309"/>
<proteinExistence type="predicted"/>
<dbReference type="PROSITE" id="PS00141">
    <property type="entry name" value="ASP_PROTEASE"/>
    <property type="match status" value="1"/>
</dbReference>
<evidence type="ECO:0000313" key="2">
    <source>
        <dbReference type="EMBL" id="MSC32006.1"/>
    </source>
</evidence>
<comment type="caution">
    <text evidence="1">The sequence shown here is derived from an EMBL/GenBank/DDBJ whole genome shotgun (WGS) entry which is preliminary data.</text>
</comment>
<keyword evidence="4" id="KW-1185">Reference proteome</keyword>
<evidence type="ECO:0000313" key="3">
    <source>
        <dbReference type="Proteomes" id="UP000433575"/>
    </source>
</evidence>
<name>A0A6N7S309_9FIRM</name>
<dbReference type="Proteomes" id="UP000433575">
    <property type="component" value="Unassembled WGS sequence"/>
</dbReference>
<dbReference type="SUPFAM" id="SSF50630">
    <property type="entry name" value="Acid proteases"/>
    <property type="match status" value="1"/>
</dbReference>
<evidence type="ECO:0008006" key="5">
    <source>
        <dbReference type="Google" id="ProtNLM"/>
    </source>
</evidence>
<protein>
    <recommendedName>
        <fullName evidence="5">Peptidase A2 domain-containing protein</fullName>
    </recommendedName>
</protein>
<dbReference type="PROSITE" id="PS51257">
    <property type="entry name" value="PROKAR_LIPOPROTEIN"/>
    <property type="match status" value="1"/>
</dbReference>
<evidence type="ECO:0000313" key="4">
    <source>
        <dbReference type="Proteomes" id="UP000480929"/>
    </source>
</evidence>
<dbReference type="InterPro" id="IPR021109">
    <property type="entry name" value="Peptidase_aspartic_dom_sf"/>
</dbReference>
<dbReference type="GO" id="GO:0006508">
    <property type="term" value="P:proteolysis"/>
    <property type="evidence" value="ECO:0007669"/>
    <property type="project" value="InterPro"/>
</dbReference>
<dbReference type="EMBL" id="WKPJ01000002">
    <property type="protein sequence ID" value="MSA88251.1"/>
    <property type="molecule type" value="Genomic_DNA"/>
</dbReference>
<accession>A0A6N7S309</accession>
<organism evidence="1 3">
    <name type="scientific">Holdemania massiliensis</name>
    <dbReference type="NCBI Taxonomy" id="1468449"/>
    <lineage>
        <taxon>Bacteria</taxon>
        <taxon>Bacillati</taxon>
        <taxon>Bacillota</taxon>
        <taxon>Erysipelotrichia</taxon>
        <taxon>Erysipelotrichales</taxon>
        <taxon>Erysipelotrichaceae</taxon>
        <taxon>Holdemania</taxon>
    </lineage>
</organism>
<gene>
    <name evidence="2" type="ORF">GKD88_02570</name>
    <name evidence="1" type="ORF">GKE08_02770</name>
</gene>
<dbReference type="Gene3D" id="2.40.70.10">
    <property type="entry name" value="Acid Proteases"/>
    <property type="match status" value="1"/>
</dbReference>
<dbReference type="GO" id="GO:0004190">
    <property type="term" value="F:aspartic-type endopeptidase activity"/>
    <property type="evidence" value="ECO:0007669"/>
    <property type="project" value="InterPro"/>
</dbReference>
<dbReference type="InterPro" id="IPR034122">
    <property type="entry name" value="Retropepsin-like_bacterial"/>
</dbReference>
<dbReference type="Pfam" id="PF13650">
    <property type="entry name" value="Asp_protease_2"/>
    <property type="match status" value="1"/>
</dbReference>
<dbReference type="Proteomes" id="UP000480929">
    <property type="component" value="Unassembled WGS sequence"/>
</dbReference>
<evidence type="ECO:0000313" key="1">
    <source>
        <dbReference type="EMBL" id="MSA88251.1"/>
    </source>
</evidence>
<dbReference type="EMBL" id="WKPI01000002">
    <property type="protein sequence ID" value="MSC32006.1"/>
    <property type="molecule type" value="Genomic_DNA"/>
</dbReference>
<dbReference type="OrthoDB" id="2812760at2"/>
<dbReference type="InterPro" id="IPR001969">
    <property type="entry name" value="Aspartic_peptidase_AS"/>
</dbReference>